<dbReference type="Gene3D" id="3.30.710.10">
    <property type="entry name" value="Potassium Channel Kv1.1, Chain A"/>
    <property type="match status" value="1"/>
</dbReference>
<dbReference type="Pfam" id="PF01466">
    <property type="entry name" value="Skp1"/>
    <property type="match status" value="1"/>
</dbReference>
<dbReference type="FunFam" id="3.30.710.10:FF:000026">
    <property type="entry name" value="E3 ubiquitin ligase complex SCF subunit"/>
    <property type="match status" value="1"/>
</dbReference>
<dbReference type="SMART" id="SM00512">
    <property type="entry name" value="Skp1"/>
    <property type="match status" value="1"/>
</dbReference>
<dbReference type="Proteomes" id="UP000663870">
    <property type="component" value="Unassembled WGS sequence"/>
</dbReference>
<accession>A0A814T939</accession>
<dbReference type="SUPFAM" id="SSF54695">
    <property type="entry name" value="POZ domain"/>
    <property type="match status" value="1"/>
</dbReference>
<dbReference type="InterPro" id="IPR016073">
    <property type="entry name" value="Skp1_comp_POZ"/>
</dbReference>
<evidence type="ECO:0000313" key="7">
    <source>
        <dbReference type="EMBL" id="CAF1158409.1"/>
    </source>
</evidence>
<dbReference type="GO" id="GO:0016567">
    <property type="term" value="P:protein ubiquitination"/>
    <property type="evidence" value="ECO:0007669"/>
    <property type="project" value="UniProtKB-UniPathway"/>
</dbReference>
<dbReference type="AlphaFoldDB" id="A0A814T939"/>
<sequence>MSNRQITLESNDKQKFDINIDIIEESKTIKYALENCGGAEGTTIPLPNVDSANLKKIIEWLTHHKDDVPSFDDDEDYGERKKIEISKWDQDFLKIDQNSLFQLLLAANYLDISKLIDIICKTVADMMNGKTTEQIRETFKIPNDFTPEEEEALKKEYEMPADNK</sequence>
<gene>
    <name evidence="7" type="ORF">JXQ802_LOCUS22120</name>
    <name evidence="8" type="ORF">JXQ802_LOCUS23165</name>
    <name evidence="6" type="ORF">PYM288_LOCUS1419</name>
</gene>
<keyword evidence="9" id="KW-1185">Reference proteome</keyword>
<dbReference type="CDD" id="cd18322">
    <property type="entry name" value="BTB_POZ_SKP1"/>
    <property type="match status" value="1"/>
</dbReference>
<dbReference type="SUPFAM" id="SSF81382">
    <property type="entry name" value="Skp1 dimerisation domain-like"/>
    <property type="match status" value="1"/>
</dbReference>
<dbReference type="InterPro" id="IPR016897">
    <property type="entry name" value="SKP1"/>
</dbReference>
<dbReference type="Pfam" id="PF03931">
    <property type="entry name" value="Skp1_POZ"/>
    <property type="match status" value="1"/>
</dbReference>
<dbReference type="InterPro" id="IPR036296">
    <property type="entry name" value="SKP1-like_dim_sf"/>
</dbReference>
<keyword evidence="2 3" id="KW-0833">Ubl conjugation pathway</keyword>
<proteinExistence type="inferred from homology"/>
<protein>
    <recommendedName>
        <fullName evidence="10">SKP1-like protein</fullName>
    </recommendedName>
</protein>
<dbReference type="PIRSF" id="PIRSF028729">
    <property type="entry name" value="E3_ubiquit_lig_SCF_Skp"/>
    <property type="match status" value="1"/>
</dbReference>
<evidence type="ECO:0008006" key="10">
    <source>
        <dbReference type="Google" id="ProtNLM"/>
    </source>
</evidence>
<comment type="similarity">
    <text evidence="1 3">Belongs to the SKP1 family.</text>
</comment>
<evidence type="ECO:0000313" key="8">
    <source>
        <dbReference type="EMBL" id="CAF1177724.1"/>
    </source>
</evidence>
<feature type="domain" description="SKP1 component dimerisation" evidence="4">
    <location>
        <begin position="114"/>
        <end position="158"/>
    </location>
</feature>
<comment type="caution">
    <text evidence="7">The sequence shown here is derived from an EMBL/GenBank/DDBJ whole genome shotgun (WGS) entry which is preliminary data.</text>
</comment>
<dbReference type="PANTHER" id="PTHR11165">
    <property type="entry name" value="SKP1"/>
    <property type="match status" value="1"/>
</dbReference>
<evidence type="ECO:0000259" key="4">
    <source>
        <dbReference type="Pfam" id="PF01466"/>
    </source>
</evidence>
<name>A0A814T939_9BILA</name>
<dbReference type="InterPro" id="IPR001232">
    <property type="entry name" value="SKP1-like"/>
</dbReference>
<evidence type="ECO:0000256" key="3">
    <source>
        <dbReference type="PIRNR" id="PIRNR028729"/>
    </source>
</evidence>
<reference evidence="7" key="1">
    <citation type="submission" date="2021-02" db="EMBL/GenBank/DDBJ databases">
        <authorList>
            <person name="Nowell W R."/>
        </authorList>
    </citation>
    <scope>NUCLEOTIDE SEQUENCE</scope>
</reference>
<dbReference type="InterPro" id="IPR011333">
    <property type="entry name" value="SKP1/BTB/POZ_sf"/>
</dbReference>
<evidence type="ECO:0000313" key="9">
    <source>
        <dbReference type="Proteomes" id="UP000663870"/>
    </source>
</evidence>
<organism evidence="7 9">
    <name type="scientific">Rotaria sordida</name>
    <dbReference type="NCBI Taxonomy" id="392033"/>
    <lineage>
        <taxon>Eukaryota</taxon>
        <taxon>Metazoa</taxon>
        <taxon>Spiralia</taxon>
        <taxon>Gnathifera</taxon>
        <taxon>Rotifera</taxon>
        <taxon>Eurotatoria</taxon>
        <taxon>Bdelloidea</taxon>
        <taxon>Philodinida</taxon>
        <taxon>Philodinidae</taxon>
        <taxon>Rotaria</taxon>
    </lineage>
</organism>
<dbReference type="EMBL" id="CAJNOH010000007">
    <property type="protein sequence ID" value="CAF0738684.1"/>
    <property type="molecule type" value="Genomic_DNA"/>
</dbReference>
<dbReference type="Proteomes" id="UP000663854">
    <property type="component" value="Unassembled WGS sequence"/>
</dbReference>
<dbReference type="EMBL" id="CAJNOL010000722">
    <property type="protein sequence ID" value="CAF1177724.1"/>
    <property type="molecule type" value="Genomic_DNA"/>
</dbReference>
<evidence type="ECO:0000313" key="6">
    <source>
        <dbReference type="EMBL" id="CAF0738684.1"/>
    </source>
</evidence>
<dbReference type="GO" id="GO:0006511">
    <property type="term" value="P:ubiquitin-dependent protein catabolic process"/>
    <property type="evidence" value="ECO:0007669"/>
    <property type="project" value="InterPro"/>
</dbReference>
<evidence type="ECO:0000259" key="5">
    <source>
        <dbReference type="Pfam" id="PF03931"/>
    </source>
</evidence>
<feature type="domain" description="SKP1 component POZ" evidence="5">
    <location>
        <begin position="5"/>
        <end position="66"/>
    </location>
</feature>
<dbReference type="InterPro" id="IPR016072">
    <property type="entry name" value="Skp1_comp_dimer"/>
</dbReference>
<dbReference type="EMBL" id="CAJNOL010000666">
    <property type="protein sequence ID" value="CAF1158409.1"/>
    <property type="molecule type" value="Genomic_DNA"/>
</dbReference>
<evidence type="ECO:0000256" key="2">
    <source>
        <dbReference type="ARBA" id="ARBA00022786"/>
    </source>
</evidence>
<dbReference type="UniPathway" id="UPA00143"/>
<comment type="pathway">
    <text evidence="3">Protein modification; protein ubiquitination.</text>
</comment>
<evidence type="ECO:0000256" key="1">
    <source>
        <dbReference type="ARBA" id="ARBA00009993"/>
    </source>
</evidence>